<keyword evidence="1" id="KW-0472">Membrane</keyword>
<name>A0ABU9BMS3_9BURK</name>
<feature type="transmembrane region" description="Helical" evidence="1">
    <location>
        <begin position="177"/>
        <end position="199"/>
    </location>
</feature>
<dbReference type="RefSeq" id="WP_341425508.1">
    <property type="nucleotide sequence ID" value="NZ_JBBUTG010000004.1"/>
</dbReference>
<dbReference type="EMBL" id="JBBUTG010000004">
    <property type="protein sequence ID" value="MEK8031146.1"/>
    <property type="molecule type" value="Genomic_DNA"/>
</dbReference>
<organism evidence="2 3">
    <name type="scientific">Ideonella lacteola</name>
    <dbReference type="NCBI Taxonomy" id="2984193"/>
    <lineage>
        <taxon>Bacteria</taxon>
        <taxon>Pseudomonadati</taxon>
        <taxon>Pseudomonadota</taxon>
        <taxon>Betaproteobacteria</taxon>
        <taxon>Burkholderiales</taxon>
        <taxon>Sphaerotilaceae</taxon>
        <taxon>Ideonella</taxon>
    </lineage>
</organism>
<keyword evidence="1" id="KW-1133">Transmembrane helix</keyword>
<proteinExistence type="predicted"/>
<gene>
    <name evidence="2" type="ORF">AACH06_10000</name>
</gene>
<reference evidence="2 3" key="1">
    <citation type="submission" date="2024-04" db="EMBL/GenBank/DDBJ databases">
        <title>Novel species of the genus Ideonella isolated from streams.</title>
        <authorList>
            <person name="Lu H."/>
        </authorList>
    </citation>
    <scope>NUCLEOTIDE SEQUENCE [LARGE SCALE GENOMIC DNA]</scope>
    <source>
        <strain evidence="2 3">DXS29W</strain>
    </source>
</reference>
<evidence type="ECO:0000313" key="3">
    <source>
        <dbReference type="Proteomes" id="UP001371218"/>
    </source>
</evidence>
<evidence type="ECO:0000313" key="2">
    <source>
        <dbReference type="EMBL" id="MEK8031146.1"/>
    </source>
</evidence>
<evidence type="ECO:0000256" key="1">
    <source>
        <dbReference type="SAM" id="Phobius"/>
    </source>
</evidence>
<protein>
    <submittedName>
        <fullName evidence="2">Uncharacterized protein</fullName>
    </submittedName>
</protein>
<keyword evidence="3" id="KW-1185">Reference proteome</keyword>
<feature type="transmembrane region" description="Helical" evidence="1">
    <location>
        <begin position="151"/>
        <end position="170"/>
    </location>
</feature>
<keyword evidence="1" id="KW-0812">Transmembrane</keyword>
<dbReference type="Proteomes" id="UP001371218">
    <property type="component" value="Unassembled WGS sequence"/>
</dbReference>
<comment type="caution">
    <text evidence="2">The sequence shown here is derived from an EMBL/GenBank/DDBJ whole genome shotgun (WGS) entry which is preliminary data.</text>
</comment>
<accession>A0ABU9BMS3</accession>
<feature type="transmembrane region" description="Helical" evidence="1">
    <location>
        <begin position="214"/>
        <end position="233"/>
    </location>
</feature>
<sequence length="259" mass="28092">MRRALLIIAAGGALLFGSVLALSWLNPLLIERAARDVVRIEVEQRVGEKIDTLSNSKVAILAAKALGQTEAEIEGEIEGRWRALQDGVPSKVAQALADLLRVDCECRRRMRERARHDAEQHLGTLEQVRARLQGLIETAYASTTDQLLRELRIVCASNAAVFGLLGLLAWHRARATLQLLLPAAVLLGAAGVTGGLYLFEQNWMHTLVFGDYVGWGYLGYLGLAFALLSDVAFNHARVITSALNAAFNVVGSAVVVVPC</sequence>